<gene>
    <name evidence="3" type="ORF">OJ997_05955</name>
</gene>
<evidence type="ECO:0000256" key="1">
    <source>
        <dbReference type="SAM" id="MobiDB-lite"/>
    </source>
</evidence>
<feature type="chain" id="PRO_5040856473" description="DUF5666 domain-containing protein" evidence="2">
    <location>
        <begin position="25"/>
        <end position="127"/>
    </location>
</feature>
<organism evidence="3 4">
    <name type="scientific">Solirubrobacter phytolaccae</name>
    <dbReference type="NCBI Taxonomy" id="1404360"/>
    <lineage>
        <taxon>Bacteria</taxon>
        <taxon>Bacillati</taxon>
        <taxon>Actinomycetota</taxon>
        <taxon>Thermoleophilia</taxon>
        <taxon>Solirubrobacterales</taxon>
        <taxon>Solirubrobacteraceae</taxon>
        <taxon>Solirubrobacter</taxon>
    </lineage>
</organism>
<sequence>MKKLLRIALIATAASGIAAPAASAQTREYEGTIVSVDRDARTFRINDSERGTIRVRVTSRTRFERIDGFAGLRAGLSNVETIVRRSSGRWVAVEVERSGGGGSHGGGSDDDSGDDHGGRGRGRGSDD</sequence>
<accession>A0A9X3N4R8</accession>
<evidence type="ECO:0000256" key="2">
    <source>
        <dbReference type="SAM" id="SignalP"/>
    </source>
</evidence>
<evidence type="ECO:0000313" key="4">
    <source>
        <dbReference type="Proteomes" id="UP001147653"/>
    </source>
</evidence>
<feature type="compositionally biased region" description="Basic and acidic residues" evidence="1">
    <location>
        <begin position="114"/>
        <end position="127"/>
    </location>
</feature>
<keyword evidence="2" id="KW-0732">Signal</keyword>
<keyword evidence="4" id="KW-1185">Reference proteome</keyword>
<dbReference type="AlphaFoldDB" id="A0A9X3N4R8"/>
<dbReference type="Proteomes" id="UP001147653">
    <property type="component" value="Unassembled WGS sequence"/>
</dbReference>
<dbReference type="EMBL" id="JAPDDP010000007">
    <property type="protein sequence ID" value="MDA0179830.1"/>
    <property type="molecule type" value="Genomic_DNA"/>
</dbReference>
<proteinExistence type="predicted"/>
<dbReference type="RefSeq" id="WP_270024137.1">
    <property type="nucleotide sequence ID" value="NZ_JAPDDP010000007.1"/>
</dbReference>
<reference evidence="3" key="1">
    <citation type="submission" date="2022-10" db="EMBL/GenBank/DDBJ databases">
        <title>The WGS of Solirubrobacter phytolaccae KCTC 29190.</title>
        <authorList>
            <person name="Jiang Z."/>
        </authorList>
    </citation>
    <scope>NUCLEOTIDE SEQUENCE</scope>
    <source>
        <strain evidence="3">KCTC 29190</strain>
    </source>
</reference>
<evidence type="ECO:0000313" key="3">
    <source>
        <dbReference type="EMBL" id="MDA0179830.1"/>
    </source>
</evidence>
<comment type="caution">
    <text evidence="3">The sequence shown here is derived from an EMBL/GenBank/DDBJ whole genome shotgun (WGS) entry which is preliminary data.</text>
</comment>
<feature type="region of interest" description="Disordered" evidence="1">
    <location>
        <begin position="94"/>
        <end position="127"/>
    </location>
</feature>
<name>A0A9X3N4R8_9ACTN</name>
<protein>
    <recommendedName>
        <fullName evidence="5">DUF5666 domain-containing protein</fullName>
    </recommendedName>
</protein>
<feature type="signal peptide" evidence="2">
    <location>
        <begin position="1"/>
        <end position="24"/>
    </location>
</feature>
<evidence type="ECO:0008006" key="5">
    <source>
        <dbReference type="Google" id="ProtNLM"/>
    </source>
</evidence>